<dbReference type="GO" id="GO:0046872">
    <property type="term" value="F:metal ion binding"/>
    <property type="evidence" value="ECO:0007669"/>
    <property type="project" value="UniProtKB-KW"/>
</dbReference>
<dbReference type="STRING" id="1884261.A0A5C3R1S6"/>
<dbReference type="GO" id="GO:0005634">
    <property type="term" value="C:nucleus"/>
    <property type="evidence" value="ECO:0007669"/>
    <property type="project" value="TreeGrafter"/>
</dbReference>
<dbReference type="AlphaFoldDB" id="A0A5C3R1S6"/>
<evidence type="ECO:0000256" key="6">
    <source>
        <dbReference type="SAM" id="MobiDB-lite"/>
    </source>
</evidence>
<dbReference type="GO" id="GO:0003712">
    <property type="term" value="F:transcription coregulator activity"/>
    <property type="evidence" value="ECO:0007669"/>
    <property type="project" value="TreeGrafter"/>
</dbReference>
<dbReference type="PROSITE" id="PS50023">
    <property type="entry name" value="LIM_DOMAIN_2"/>
    <property type="match status" value="2"/>
</dbReference>
<dbReference type="Gene3D" id="2.10.110.10">
    <property type="entry name" value="Cysteine Rich Protein"/>
    <property type="match status" value="3"/>
</dbReference>
<dbReference type="PANTHER" id="PTHR24205">
    <property type="entry name" value="FOUR AND A HALF LIM DOMAINS PROTEIN"/>
    <property type="match status" value="1"/>
</dbReference>
<organism evidence="8 9">
    <name type="scientific">Pterulicium gracile</name>
    <dbReference type="NCBI Taxonomy" id="1884261"/>
    <lineage>
        <taxon>Eukaryota</taxon>
        <taxon>Fungi</taxon>
        <taxon>Dikarya</taxon>
        <taxon>Basidiomycota</taxon>
        <taxon>Agaricomycotina</taxon>
        <taxon>Agaricomycetes</taxon>
        <taxon>Agaricomycetidae</taxon>
        <taxon>Agaricales</taxon>
        <taxon>Pleurotineae</taxon>
        <taxon>Pterulaceae</taxon>
        <taxon>Pterulicium</taxon>
    </lineage>
</organism>
<sequence>MPILKVPMAGSPACLLSPRSLLQALLGQHSGLLNRHRVQQAEHRRLQTVYRHQELVRALELRGLTAFSHLVDPQHATHPVPAPSSPSMNGFRQPIRSPLTTPRSPALLDLNYDDEPPSAFHQMSRTQDRQSNSAFSNSRPQPPTAGMRQTVSHQPLPTPPAAPNGQNPHRSNPLPSPADTSRIPRTGGGFTTPNQPTNVQYSSSQSTHSHSSPAPQQQQHSWSQNSNPSPQRGTFPVEPTAPSSQRQSYTPSAFSSRGAATPARDRQPPQASSGFRPMSTDYTSPADMQQQRRTPTPVIAAPAPQVPPIITLPDEEDEIPSIGITISVDDDDNSGPMIAVSGVDDEPSVPAPPKLRPVIARSHNPLTCGGCANIISYGRTVNAMGVRWHPDCFRCCKCETLLEHVSSYEGDSRAWCHLDYHENFAPRCYHCKTAIVEERFISLDDDALGKRAYHEHHFFCAECGDPFLDPSSTRMGALSVSGDGDFADDDVGFTVYRGHPYCEACHVRLRMPKCKKCKRSIREGMQAVEALGGKWCFECFVCKRCEKPFDNPSFFERQGDPFCEGCFSVILRNDL</sequence>
<protein>
    <recommendedName>
        <fullName evidence="7">LIM zinc-binding domain-containing protein</fullName>
    </recommendedName>
</protein>
<reference evidence="8 9" key="1">
    <citation type="journal article" date="2019" name="Nat. Ecol. Evol.">
        <title>Megaphylogeny resolves global patterns of mushroom evolution.</title>
        <authorList>
            <person name="Varga T."/>
            <person name="Krizsan K."/>
            <person name="Foldi C."/>
            <person name="Dima B."/>
            <person name="Sanchez-Garcia M."/>
            <person name="Sanchez-Ramirez S."/>
            <person name="Szollosi G.J."/>
            <person name="Szarkandi J.G."/>
            <person name="Papp V."/>
            <person name="Albert L."/>
            <person name="Andreopoulos W."/>
            <person name="Angelini C."/>
            <person name="Antonin V."/>
            <person name="Barry K.W."/>
            <person name="Bougher N.L."/>
            <person name="Buchanan P."/>
            <person name="Buyck B."/>
            <person name="Bense V."/>
            <person name="Catcheside P."/>
            <person name="Chovatia M."/>
            <person name="Cooper J."/>
            <person name="Damon W."/>
            <person name="Desjardin D."/>
            <person name="Finy P."/>
            <person name="Geml J."/>
            <person name="Haridas S."/>
            <person name="Hughes K."/>
            <person name="Justo A."/>
            <person name="Karasinski D."/>
            <person name="Kautmanova I."/>
            <person name="Kiss B."/>
            <person name="Kocsube S."/>
            <person name="Kotiranta H."/>
            <person name="LaButti K.M."/>
            <person name="Lechner B.E."/>
            <person name="Liimatainen K."/>
            <person name="Lipzen A."/>
            <person name="Lukacs Z."/>
            <person name="Mihaltcheva S."/>
            <person name="Morgado L.N."/>
            <person name="Niskanen T."/>
            <person name="Noordeloos M.E."/>
            <person name="Ohm R.A."/>
            <person name="Ortiz-Santana B."/>
            <person name="Ovrebo C."/>
            <person name="Racz N."/>
            <person name="Riley R."/>
            <person name="Savchenko A."/>
            <person name="Shiryaev A."/>
            <person name="Soop K."/>
            <person name="Spirin V."/>
            <person name="Szebenyi C."/>
            <person name="Tomsovsky M."/>
            <person name="Tulloss R.E."/>
            <person name="Uehling J."/>
            <person name="Grigoriev I.V."/>
            <person name="Vagvolgyi C."/>
            <person name="Papp T."/>
            <person name="Martin F.M."/>
            <person name="Miettinen O."/>
            <person name="Hibbett D.S."/>
            <person name="Nagy L.G."/>
        </authorList>
    </citation>
    <scope>NUCLEOTIDE SEQUENCE [LARGE SCALE GENOMIC DNA]</scope>
    <source>
        <strain evidence="8 9">CBS 309.79</strain>
    </source>
</reference>
<feature type="domain" description="LIM zinc-binding" evidence="7">
    <location>
        <begin position="366"/>
        <end position="426"/>
    </location>
</feature>
<evidence type="ECO:0000313" key="9">
    <source>
        <dbReference type="Proteomes" id="UP000305067"/>
    </source>
</evidence>
<feature type="domain" description="LIM zinc-binding" evidence="7">
    <location>
        <begin position="512"/>
        <end position="573"/>
    </location>
</feature>
<keyword evidence="4 5" id="KW-0440">LIM domain</keyword>
<dbReference type="SMART" id="SM00132">
    <property type="entry name" value="LIM"/>
    <property type="match status" value="3"/>
</dbReference>
<dbReference type="EMBL" id="ML178818">
    <property type="protein sequence ID" value="TFL04684.1"/>
    <property type="molecule type" value="Genomic_DNA"/>
</dbReference>
<dbReference type="PANTHER" id="PTHR24205:SF16">
    <property type="entry name" value="GH01042P-RELATED"/>
    <property type="match status" value="1"/>
</dbReference>
<dbReference type="Proteomes" id="UP000305067">
    <property type="component" value="Unassembled WGS sequence"/>
</dbReference>
<keyword evidence="3 5" id="KW-0862">Zinc</keyword>
<evidence type="ECO:0000256" key="1">
    <source>
        <dbReference type="ARBA" id="ARBA00022723"/>
    </source>
</evidence>
<evidence type="ECO:0000256" key="2">
    <source>
        <dbReference type="ARBA" id="ARBA00022737"/>
    </source>
</evidence>
<evidence type="ECO:0000259" key="7">
    <source>
        <dbReference type="PROSITE" id="PS50023"/>
    </source>
</evidence>
<dbReference type="GO" id="GO:0030695">
    <property type="term" value="F:GTPase regulator activity"/>
    <property type="evidence" value="ECO:0007669"/>
    <property type="project" value="UniProtKB-ARBA"/>
</dbReference>
<proteinExistence type="predicted"/>
<feature type="compositionally biased region" description="Polar residues" evidence="6">
    <location>
        <begin position="280"/>
        <end position="293"/>
    </location>
</feature>
<dbReference type="PROSITE" id="PS00478">
    <property type="entry name" value="LIM_DOMAIN_1"/>
    <property type="match status" value="1"/>
</dbReference>
<accession>A0A5C3R1S6</accession>
<evidence type="ECO:0000256" key="5">
    <source>
        <dbReference type="PROSITE-ProRule" id="PRU00125"/>
    </source>
</evidence>
<keyword evidence="1 5" id="KW-0479">Metal-binding</keyword>
<keyword evidence="2" id="KW-0677">Repeat</keyword>
<keyword evidence="9" id="KW-1185">Reference proteome</keyword>
<feature type="compositionally biased region" description="Low complexity" evidence="6">
    <location>
        <begin position="200"/>
        <end position="231"/>
    </location>
</feature>
<feature type="compositionally biased region" description="Polar residues" evidence="6">
    <location>
        <begin position="241"/>
        <end position="255"/>
    </location>
</feature>
<dbReference type="Pfam" id="PF00412">
    <property type="entry name" value="LIM"/>
    <property type="match status" value="2"/>
</dbReference>
<dbReference type="InterPro" id="IPR001781">
    <property type="entry name" value="Znf_LIM"/>
</dbReference>
<name>A0A5C3R1S6_9AGAR</name>
<evidence type="ECO:0000256" key="4">
    <source>
        <dbReference type="ARBA" id="ARBA00023038"/>
    </source>
</evidence>
<evidence type="ECO:0000256" key="3">
    <source>
        <dbReference type="ARBA" id="ARBA00022833"/>
    </source>
</evidence>
<dbReference type="SUPFAM" id="SSF57716">
    <property type="entry name" value="Glucocorticoid receptor-like (DNA-binding domain)"/>
    <property type="match status" value="3"/>
</dbReference>
<feature type="compositionally biased region" description="Polar residues" evidence="6">
    <location>
        <begin position="121"/>
        <end position="139"/>
    </location>
</feature>
<dbReference type="CDD" id="cd08368">
    <property type="entry name" value="LIM"/>
    <property type="match status" value="3"/>
</dbReference>
<gene>
    <name evidence="8" type="ORF">BDV98DRAFT_327467</name>
</gene>
<dbReference type="OrthoDB" id="15567at2759"/>
<evidence type="ECO:0000313" key="8">
    <source>
        <dbReference type="EMBL" id="TFL04684.1"/>
    </source>
</evidence>
<feature type="compositionally biased region" description="Low complexity" evidence="6">
    <location>
        <begin position="294"/>
        <end position="305"/>
    </location>
</feature>
<feature type="region of interest" description="Disordered" evidence="6">
    <location>
        <begin position="75"/>
        <end position="305"/>
    </location>
</feature>